<dbReference type="AlphaFoldDB" id="D8LPP3"/>
<sequence>MEGDEIDFSGIDEDLEQFQQDDIVREALRDGVDLRGYARDIDLELREVEHNSVEGYKVQSAEVLSLHQQIQGCDAILARMQEMLLGFQADLGGISDEIKHLQ</sequence>
<dbReference type="OrthoDB" id="19482at2759"/>
<dbReference type="GO" id="GO:0000938">
    <property type="term" value="C:GARP complex"/>
    <property type="evidence" value="ECO:0007669"/>
    <property type="project" value="TreeGrafter"/>
</dbReference>
<dbReference type="Pfam" id="PF04129">
    <property type="entry name" value="Vps52_CC"/>
    <property type="match status" value="1"/>
</dbReference>
<dbReference type="GO" id="GO:0042147">
    <property type="term" value="P:retrograde transport, endosome to Golgi"/>
    <property type="evidence" value="ECO:0007669"/>
    <property type="project" value="TreeGrafter"/>
</dbReference>
<gene>
    <name evidence="2" type="ORF">Esi_0053_0023</name>
</gene>
<dbReference type="STRING" id="2880.D8LPP3"/>
<evidence type="ECO:0000313" key="2">
    <source>
        <dbReference type="EMBL" id="CBN77348.1"/>
    </source>
</evidence>
<name>D8LPP3_ECTSI</name>
<organism evidence="2 3">
    <name type="scientific">Ectocarpus siliculosus</name>
    <name type="common">Brown alga</name>
    <name type="synonym">Conferva siliculosa</name>
    <dbReference type="NCBI Taxonomy" id="2880"/>
    <lineage>
        <taxon>Eukaryota</taxon>
        <taxon>Sar</taxon>
        <taxon>Stramenopiles</taxon>
        <taxon>Ochrophyta</taxon>
        <taxon>PX clade</taxon>
        <taxon>Phaeophyceae</taxon>
        <taxon>Ectocarpales</taxon>
        <taxon>Ectocarpaceae</taxon>
        <taxon>Ectocarpus</taxon>
    </lineage>
</organism>
<dbReference type="PANTHER" id="PTHR14190:SF7">
    <property type="entry name" value="VACUOLAR PROTEIN SORTING-ASSOCIATED PROTEIN 52 HOMOLOG"/>
    <property type="match status" value="1"/>
</dbReference>
<proteinExistence type="predicted"/>
<dbReference type="InterPro" id="IPR048319">
    <property type="entry name" value="Vps52_CC"/>
</dbReference>
<evidence type="ECO:0000313" key="3">
    <source>
        <dbReference type="Proteomes" id="UP000002630"/>
    </source>
</evidence>
<reference evidence="2 3" key="1">
    <citation type="journal article" date="2010" name="Nature">
        <title>The Ectocarpus genome and the independent evolution of multicellularity in brown algae.</title>
        <authorList>
            <person name="Cock J.M."/>
            <person name="Sterck L."/>
            <person name="Rouze P."/>
            <person name="Scornet D."/>
            <person name="Allen A.E."/>
            <person name="Amoutzias G."/>
            <person name="Anthouard V."/>
            <person name="Artiguenave F."/>
            <person name="Aury J.M."/>
            <person name="Badger J.H."/>
            <person name="Beszteri B."/>
            <person name="Billiau K."/>
            <person name="Bonnet E."/>
            <person name="Bothwell J.H."/>
            <person name="Bowler C."/>
            <person name="Boyen C."/>
            <person name="Brownlee C."/>
            <person name="Carrano C.J."/>
            <person name="Charrier B."/>
            <person name="Cho G.Y."/>
            <person name="Coelho S.M."/>
            <person name="Collen J."/>
            <person name="Corre E."/>
            <person name="Da Silva C."/>
            <person name="Delage L."/>
            <person name="Delaroque N."/>
            <person name="Dittami S.M."/>
            <person name="Doulbeau S."/>
            <person name="Elias M."/>
            <person name="Farnham G."/>
            <person name="Gachon C.M."/>
            <person name="Gschloessl B."/>
            <person name="Heesch S."/>
            <person name="Jabbari K."/>
            <person name="Jubin C."/>
            <person name="Kawai H."/>
            <person name="Kimura K."/>
            <person name="Kloareg B."/>
            <person name="Kupper F.C."/>
            <person name="Lang D."/>
            <person name="Le Bail A."/>
            <person name="Leblanc C."/>
            <person name="Lerouge P."/>
            <person name="Lohr M."/>
            <person name="Lopez P.J."/>
            <person name="Martens C."/>
            <person name="Maumus F."/>
            <person name="Michel G."/>
            <person name="Miranda-Saavedra D."/>
            <person name="Morales J."/>
            <person name="Moreau H."/>
            <person name="Motomura T."/>
            <person name="Nagasato C."/>
            <person name="Napoli C.A."/>
            <person name="Nelson D.R."/>
            <person name="Nyvall-Collen P."/>
            <person name="Peters A.F."/>
            <person name="Pommier C."/>
            <person name="Potin P."/>
            <person name="Poulain J."/>
            <person name="Quesneville H."/>
            <person name="Read B."/>
            <person name="Rensing S.A."/>
            <person name="Ritter A."/>
            <person name="Rousvoal S."/>
            <person name="Samanta M."/>
            <person name="Samson G."/>
            <person name="Schroeder D.C."/>
            <person name="Segurens B."/>
            <person name="Strittmatter M."/>
            <person name="Tonon T."/>
            <person name="Tregear J.W."/>
            <person name="Valentin K."/>
            <person name="von Dassow P."/>
            <person name="Yamagishi T."/>
            <person name="Van de Peer Y."/>
            <person name="Wincker P."/>
        </authorList>
    </citation>
    <scope>NUCLEOTIDE SEQUENCE [LARGE SCALE GENOMIC DNA]</scope>
    <source>
        <strain evidence="3">Ec32 / CCAP1310/4</strain>
    </source>
</reference>
<dbReference type="InterPro" id="IPR007258">
    <property type="entry name" value="Vps52"/>
</dbReference>
<dbReference type="GO" id="GO:0032456">
    <property type="term" value="P:endocytic recycling"/>
    <property type="evidence" value="ECO:0007669"/>
    <property type="project" value="TreeGrafter"/>
</dbReference>
<dbReference type="GO" id="GO:0005829">
    <property type="term" value="C:cytosol"/>
    <property type="evidence" value="ECO:0007669"/>
    <property type="project" value="GOC"/>
</dbReference>
<dbReference type="GO" id="GO:0019905">
    <property type="term" value="F:syntaxin binding"/>
    <property type="evidence" value="ECO:0007669"/>
    <property type="project" value="TreeGrafter"/>
</dbReference>
<protein>
    <recommendedName>
        <fullName evidence="1">Vps52 coiled-coil domain-containing protein</fullName>
    </recommendedName>
</protein>
<dbReference type="EMBL" id="FN648741">
    <property type="protein sequence ID" value="CBN77348.1"/>
    <property type="molecule type" value="Genomic_DNA"/>
</dbReference>
<dbReference type="Proteomes" id="UP000002630">
    <property type="component" value="Linkage Group LG13"/>
</dbReference>
<dbReference type="PANTHER" id="PTHR14190">
    <property type="entry name" value="SUPPRESSOR OF ACTIN MUTATIONS 2/VACUOLAR PROTEIN SORTING 52"/>
    <property type="match status" value="1"/>
</dbReference>
<dbReference type="EMBL" id="FN649738">
    <property type="protein sequence ID" value="CBN77348.1"/>
    <property type="molecule type" value="Genomic_DNA"/>
</dbReference>
<accession>D8LPP3</accession>
<feature type="domain" description="Vps52 coiled-coil" evidence="1">
    <location>
        <begin position="60"/>
        <end position="102"/>
    </location>
</feature>
<evidence type="ECO:0000259" key="1">
    <source>
        <dbReference type="Pfam" id="PF04129"/>
    </source>
</evidence>
<dbReference type="eggNOG" id="KOG1961">
    <property type="taxonomic scope" value="Eukaryota"/>
</dbReference>
<dbReference type="GO" id="GO:0006896">
    <property type="term" value="P:Golgi to vacuole transport"/>
    <property type="evidence" value="ECO:0007669"/>
    <property type="project" value="TreeGrafter"/>
</dbReference>
<keyword evidence="3" id="KW-1185">Reference proteome</keyword>
<dbReference type="InParanoid" id="D8LPP3"/>